<gene>
    <name evidence="2" type="ORF">APR03_004264</name>
</gene>
<dbReference type="AlphaFoldDB" id="A0A9X2G4Z9"/>
<evidence type="ECO:0000256" key="1">
    <source>
        <dbReference type="SAM" id="MobiDB-lite"/>
    </source>
</evidence>
<protein>
    <submittedName>
        <fullName evidence="2">Uncharacterized protein</fullName>
    </submittedName>
</protein>
<dbReference type="RefSeq" id="WP_253839134.1">
    <property type="nucleotide sequence ID" value="NZ_JAMTCS010000014.1"/>
</dbReference>
<comment type="caution">
    <text evidence="2">The sequence shown here is derived from an EMBL/GenBank/DDBJ whole genome shotgun (WGS) entry which is preliminary data.</text>
</comment>
<organism evidence="2 3">
    <name type="scientific">Promicromonospora thailandica</name>
    <dbReference type="NCBI Taxonomy" id="765201"/>
    <lineage>
        <taxon>Bacteria</taxon>
        <taxon>Bacillati</taxon>
        <taxon>Actinomycetota</taxon>
        <taxon>Actinomycetes</taxon>
        <taxon>Micrococcales</taxon>
        <taxon>Promicromonosporaceae</taxon>
        <taxon>Promicromonospora</taxon>
    </lineage>
</organism>
<sequence length="74" mass="7734">MLDDLDATDWGGSDGAYGPADDTAEVVPALRALVEQDARIVTSGDWDGIVWADDGLRQRLTDAVATLLAGSQSS</sequence>
<evidence type="ECO:0000313" key="2">
    <source>
        <dbReference type="EMBL" id="MCP2266894.1"/>
    </source>
</evidence>
<proteinExistence type="predicted"/>
<dbReference type="Proteomes" id="UP001139493">
    <property type="component" value="Unassembled WGS sequence"/>
</dbReference>
<accession>A0A9X2G4Z9</accession>
<name>A0A9X2G4Z9_9MICO</name>
<evidence type="ECO:0000313" key="3">
    <source>
        <dbReference type="Proteomes" id="UP001139493"/>
    </source>
</evidence>
<dbReference type="EMBL" id="JAMTCS010000014">
    <property type="protein sequence ID" value="MCP2266894.1"/>
    <property type="molecule type" value="Genomic_DNA"/>
</dbReference>
<reference evidence="2" key="1">
    <citation type="submission" date="2022-06" db="EMBL/GenBank/DDBJ databases">
        <title>Genomic Encyclopedia of Archaeal and Bacterial Type Strains, Phase II (KMG-II): from individual species to whole genera.</title>
        <authorList>
            <person name="Goeker M."/>
        </authorList>
    </citation>
    <scope>NUCLEOTIDE SEQUENCE</scope>
    <source>
        <strain evidence="2">DSM 26652</strain>
    </source>
</reference>
<feature type="region of interest" description="Disordered" evidence="1">
    <location>
        <begin position="1"/>
        <end position="21"/>
    </location>
</feature>
<keyword evidence="3" id="KW-1185">Reference proteome</keyword>